<evidence type="ECO:0000313" key="1">
    <source>
        <dbReference type="EMBL" id="CAF1072447.1"/>
    </source>
</evidence>
<sequence>MSSYDWEKKFSRLDIEQTYEKFIEIYNHNVENLVPKFKTKNSNRNVRPEWINNDLKSLCRKKFELWNKIRASANKDELKKDYRLLSKNSKNSPKLLFSYINKQAVCKDEIRSLLHCDGQ</sequence>
<keyword evidence="2" id="KW-1185">Reference proteome</keyword>
<evidence type="ECO:0000313" key="2">
    <source>
        <dbReference type="Proteomes" id="UP000663879"/>
    </source>
</evidence>
<gene>
    <name evidence="1" type="ORF">OXX778_LOCUS19795</name>
</gene>
<reference evidence="1" key="1">
    <citation type="submission" date="2021-02" db="EMBL/GenBank/DDBJ databases">
        <authorList>
            <person name="Nowell W R."/>
        </authorList>
    </citation>
    <scope>NUCLEOTIDE SEQUENCE</scope>
    <source>
        <strain evidence="1">Ploen Becks lab</strain>
    </source>
</reference>
<dbReference type="AlphaFoldDB" id="A0A814LYA8"/>
<protein>
    <submittedName>
        <fullName evidence="1">Uncharacterized protein</fullName>
    </submittedName>
</protein>
<proteinExistence type="predicted"/>
<name>A0A814LYA8_9BILA</name>
<dbReference type="EMBL" id="CAJNOC010006204">
    <property type="protein sequence ID" value="CAF1072447.1"/>
    <property type="molecule type" value="Genomic_DNA"/>
</dbReference>
<comment type="caution">
    <text evidence="1">The sequence shown here is derived from an EMBL/GenBank/DDBJ whole genome shotgun (WGS) entry which is preliminary data.</text>
</comment>
<dbReference type="Proteomes" id="UP000663879">
    <property type="component" value="Unassembled WGS sequence"/>
</dbReference>
<accession>A0A814LYA8</accession>
<organism evidence="1 2">
    <name type="scientific">Brachionus calyciflorus</name>
    <dbReference type="NCBI Taxonomy" id="104777"/>
    <lineage>
        <taxon>Eukaryota</taxon>
        <taxon>Metazoa</taxon>
        <taxon>Spiralia</taxon>
        <taxon>Gnathifera</taxon>
        <taxon>Rotifera</taxon>
        <taxon>Eurotatoria</taxon>
        <taxon>Monogononta</taxon>
        <taxon>Pseudotrocha</taxon>
        <taxon>Ploima</taxon>
        <taxon>Brachionidae</taxon>
        <taxon>Brachionus</taxon>
    </lineage>
</organism>
<dbReference type="OrthoDB" id="10027367at2759"/>